<dbReference type="Gene3D" id="3.20.20.380">
    <property type="entry name" value="Copper homeostasis (CutC) domain"/>
    <property type="match status" value="1"/>
</dbReference>
<proteinExistence type="inferred from homology"/>
<dbReference type="Proteomes" id="UP000440668">
    <property type="component" value="Unassembled WGS sequence"/>
</dbReference>
<dbReference type="InterPro" id="IPR005627">
    <property type="entry name" value="CutC-like"/>
</dbReference>
<dbReference type="RefSeq" id="WP_162289062.1">
    <property type="nucleotide sequence ID" value="NZ_JAAFAN010000006.1"/>
</dbReference>
<keyword evidence="2" id="KW-0963">Cytoplasm</keyword>
<comment type="subcellular location">
    <subcellularLocation>
        <location evidence="2">Cytoplasm</location>
    </subcellularLocation>
</comment>
<evidence type="ECO:0000313" key="4">
    <source>
        <dbReference type="EMBL" id="NDO88449.1"/>
    </source>
</evidence>
<dbReference type="Pfam" id="PF03932">
    <property type="entry name" value="CutC"/>
    <property type="match status" value="1"/>
</dbReference>
<reference evidence="3 5" key="1">
    <citation type="submission" date="2019-11" db="EMBL/GenBank/DDBJ databases">
        <title>Cellulosimicrobium composti sp. nov. isolated from a compost.</title>
        <authorList>
            <person name="Yang Y."/>
        </authorList>
    </citation>
    <scope>NUCLEOTIDE SEQUENCE [LARGE SCALE GENOMIC DNA]</scope>
    <source>
        <strain evidence="3 5">BIT-GX5</strain>
    </source>
</reference>
<sequence>MTTTDPAGSAPHARRETALELAVQDAEGVRVAASVGARRVELCVALGATGGLTPSTGLVEAAVAAARAAAGPGETPVEVHVLVRHRPGGFVLSADDLDVQVRDVRAAVAAGAHGVVVGALTPDGVVDAAAVRALVDAADGREVTFHRAVDVVADPLAALDVLAGAGVGRVLTSGGAPRSIDGVERLRAMATHAREVLGGRVQVMAGGGVRPQDVGALVAAGVDAVHLSAKRVVADDAGPGGGGDAGYEVTDREVAAAARSALDAAR</sequence>
<dbReference type="AlphaFoldDB" id="A0A6N7ZDZ7"/>
<evidence type="ECO:0000256" key="1">
    <source>
        <dbReference type="ARBA" id="ARBA00007768"/>
    </source>
</evidence>
<reference evidence="4 6" key="3">
    <citation type="journal article" date="2021" name="Arch. Microbiol.">
        <title>Cellulosimicrobium fucosivorans sp. nov., isolated from San Elijo Lagoon, contains a fucose metabolic pathway linked to carotenoid production.</title>
        <authorList>
            <person name="Aviles F.A."/>
            <person name="Kyndt J.A."/>
        </authorList>
    </citation>
    <scope>NUCLEOTIDE SEQUENCE [LARGE SCALE GENOMIC DNA]</scope>
    <source>
        <strain evidence="4 6">SE3</strain>
    </source>
</reference>
<dbReference type="PANTHER" id="PTHR12598">
    <property type="entry name" value="COPPER HOMEOSTASIS PROTEIN CUTC"/>
    <property type="match status" value="1"/>
</dbReference>
<comment type="caution">
    <text evidence="2">Once thought to be involved in copper homeostasis, experiments in E.coli have shown this is not the case.</text>
</comment>
<evidence type="ECO:0000313" key="6">
    <source>
        <dbReference type="Proteomes" id="UP000471672"/>
    </source>
</evidence>
<protein>
    <recommendedName>
        <fullName evidence="2">PF03932 family protein CutC</fullName>
    </recommendedName>
</protein>
<dbReference type="Proteomes" id="UP000471672">
    <property type="component" value="Unassembled WGS sequence"/>
</dbReference>
<name>A0A6N7ZDZ7_9MICO</name>
<evidence type="ECO:0000256" key="2">
    <source>
        <dbReference type="HAMAP-Rule" id="MF_00795"/>
    </source>
</evidence>
<comment type="similarity">
    <text evidence="1 2">Belongs to the CutC family.</text>
</comment>
<keyword evidence="6" id="KW-1185">Reference proteome</keyword>
<comment type="caution">
    <text evidence="3">The sequence shown here is derived from an EMBL/GenBank/DDBJ whole genome shotgun (WGS) entry which is preliminary data.</text>
</comment>
<dbReference type="EMBL" id="WMKA01000002">
    <property type="protein sequence ID" value="MTG87559.1"/>
    <property type="molecule type" value="Genomic_DNA"/>
</dbReference>
<dbReference type="InterPro" id="IPR036822">
    <property type="entry name" value="CutC-like_dom_sf"/>
</dbReference>
<accession>A0A6N7ZDZ7</accession>
<gene>
    <name evidence="2" type="primary">cutC</name>
    <name evidence="3" type="ORF">GJV82_01105</name>
    <name evidence="4" type="ORF">GYH36_03020</name>
</gene>
<dbReference type="PANTHER" id="PTHR12598:SF0">
    <property type="entry name" value="COPPER HOMEOSTASIS PROTEIN CUTC HOMOLOG"/>
    <property type="match status" value="1"/>
</dbReference>
<dbReference type="HAMAP" id="MF_00795">
    <property type="entry name" value="CutC"/>
    <property type="match status" value="1"/>
</dbReference>
<dbReference type="SUPFAM" id="SSF110395">
    <property type="entry name" value="CutC-like"/>
    <property type="match status" value="1"/>
</dbReference>
<dbReference type="GO" id="GO:0005507">
    <property type="term" value="F:copper ion binding"/>
    <property type="evidence" value="ECO:0007669"/>
    <property type="project" value="TreeGrafter"/>
</dbReference>
<organism evidence="3 5">
    <name type="scientific">Cellulosimicrobium composti</name>
    <dbReference type="NCBI Taxonomy" id="2672572"/>
    <lineage>
        <taxon>Bacteria</taxon>
        <taxon>Bacillati</taxon>
        <taxon>Actinomycetota</taxon>
        <taxon>Actinomycetes</taxon>
        <taxon>Micrococcales</taxon>
        <taxon>Promicromonosporaceae</taxon>
        <taxon>Cellulosimicrobium</taxon>
    </lineage>
</organism>
<dbReference type="GO" id="GO:0005737">
    <property type="term" value="C:cytoplasm"/>
    <property type="evidence" value="ECO:0007669"/>
    <property type="project" value="UniProtKB-SubCell"/>
</dbReference>
<dbReference type="EMBL" id="JAAFAN010000006">
    <property type="protein sequence ID" value="NDO88449.1"/>
    <property type="molecule type" value="Genomic_DNA"/>
</dbReference>
<evidence type="ECO:0000313" key="5">
    <source>
        <dbReference type="Proteomes" id="UP000440668"/>
    </source>
</evidence>
<reference evidence="4" key="2">
    <citation type="submission" date="2020-01" db="EMBL/GenBank/DDBJ databases">
        <authorList>
            <person name="Aviles F."/>
            <person name="Meyer T.E."/>
            <person name="Kyndt J.A."/>
        </authorList>
    </citation>
    <scope>NUCLEOTIDE SEQUENCE</scope>
    <source>
        <strain evidence="4">SE3</strain>
    </source>
</reference>
<evidence type="ECO:0000313" key="3">
    <source>
        <dbReference type="EMBL" id="MTG87559.1"/>
    </source>
</evidence>